<dbReference type="SUPFAM" id="SSF46785">
    <property type="entry name" value="Winged helix' DNA-binding domain"/>
    <property type="match status" value="1"/>
</dbReference>
<evidence type="ECO:0000256" key="8">
    <source>
        <dbReference type="SAM" id="Coils"/>
    </source>
</evidence>
<keyword evidence="6 9" id="KW-0472">Membrane</keyword>
<dbReference type="InterPro" id="IPR003660">
    <property type="entry name" value="HAMP_dom"/>
</dbReference>
<protein>
    <submittedName>
        <fullName evidence="11">Response regulator of citrate/malate metabolism</fullName>
    </submittedName>
</protein>
<keyword evidence="7" id="KW-0804">Transcription</keyword>
<evidence type="ECO:0000256" key="3">
    <source>
        <dbReference type="ARBA" id="ARBA00022692"/>
    </source>
</evidence>
<evidence type="ECO:0000256" key="9">
    <source>
        <dbReference type="SAM" id="Phobius"/>
    </source>
</evidence>
<dbReference type="GO" id="GO:0006355">
    <property type="term" value="P:regulation of DNA-templated transcription"/>
    <property type="evidence" value="ECO:0007669"/>
    <property type="project" value="InterPro"/>
</dbReference>
<dbReference type="InterPro" id="IPR006793">
    <property type="entry name" value="FaeA"/>
</dbReference>
<dbReference type="OrthoDB" id="9814363at2"/>
<dbReference type="AlphaFoldDB" id="G7WD19"/>
<dbReference type="InterPro" id="IPR033463">
    <property type="entry name" value="sCache_3"/>
</dbReference>
<keyword evidence="4 9" id="KW-1133">Transmembrane helix</keyword>
<evidence type="ECO:0000256" key="4">
    <source>
        <dbReference type="ARBA" id="ARBA00022989"/>
    </source>
</evidence>
<dbReference type="eggNOG" id="COG4565">
    <property type="taxonomic scope" value="Bacteria"/>
</dbReference>
<dbReference type="GO" id="GO:0005886">
    <property type="term" value="C:plasma membrane"/>
    <property type="evidence" value="ECO:0007669"/>
    <property type="project" value="UniProtKB-SubCell"/>
</dbReference>
<dbReference type="PROSITE" id="PS50885">
    <property type="entry name" value="HAMP"/>
    <property type="match status" value="1"/>
</dbReference>
<keyword evidence="8" id="KW-0175">Coiled coil</keyword>
<dbReference type="PROSITE" id="PS51257">
    <property type="entry name" value="PROKAR_LIPOPROTEIN"/>
    <property type="match status" value="1"/>
</dbReference>
<dbReference type="RefSeq" id="WP_014184033.1">
    <property type="nucleotide sequence ID" value="NC_016584.1"/>
</dbReference>
<evidence type="ECO:0000313" key="12">
    <source>
        <dbReference type="Proteomes" id="UP000006346"/>
    </source>
</evidence>
<evidence type="ECO:0000256" key="5">
    <source>
        <dbReference type="ARBA" id="ARBA00023015"/>
    </source>
</evidence>
<accession>G7WD19</accession>
<dbReference type="InterPro" id="IPR051271">
    <property type="entry name" value="2C-system_Tx_regulators"/>
</dbReference>
<dbReference type="Pfam" id="PF17202">
    <property type="entry name" value="sCache_3_3"/>
    <property type="match status" value="1"/>
</dbReference>
<dbReference type="PANTHER" id="PTHR45526:SF1">
    <property type="entry name" value="TRANSCRIPTIONAL REGULATORY PROTEIN DCUR-RELATED"/>
    <property type="match status" value="1"/>
</dbReference>
<name>G7WD19_DESOD</name>
<evidence type="ECO:0000259" key="10">
    <source>
        <dbReference type="PROSITE" id="PS50885"/>
    </source>
</evidence>
<dbReference type="InterPro" id="IPR036388">
    <property type="entry name" value="WH-like_DNA-bd_sf"/>
</dbReference>
<evidence type="ECO:0000256" key="7">
    <source>
        <dbReference type="ARBA" id="ARBA00023163"/>
    </source>
</evidence>
<feature type="transmembrane region" description="Helical" evidence="9">
    <location>
        <begin position="184"/>
        <end position="203"/>
    </location>
</feature>
<dbReference type="Gene3D" id="1.10.10.10">
    <property type="entry name" value="Winged helix-like DNA-binding domain superfamily/Winged helix DNA-binding domain"/>
    <property type="match status" value="1"/>
</dbReference>
<feature type="coiled-coil region" evidence="8">
    <location>
        <begin position="238"/>
        <end position="275"/>
    </location>
</feature>
<keyword evidence="12" id="KW-1185">Reference proteome</keyword>
<evidence type="ECO:0000256" key="2">
    <source>
        <dbReference type="ARBA" id="ARBA00022475"/>
    </source>
</evidence>
<dbReference type="SUPFAM" id="SSF103190">
    <property type="entry name" value="Sensory domain-like"/>
    <property type="match status" value="1"/>
</dbReference>
<proteinExistence type="predicted"/>
<dbReference type="HOGENOM" id="CLU_000445_107_19_9"/>
<dbReference type="STRING" id="768706.Desor_1565"/>
<dbReference type="GO" id="GO:0000156">
    <property type="term" value="F:phosphorelay response regulator activity"/>
    <property type="evidence" value="ECO:0007669"/>
    <property type="project" value="TreeGrafter"/>
</dbReference>
<gene>
    <name evidence="11" type="ordered locus">Desor_1565</name>
</gene>
<dbReference type="Pfam" id="PF04703">
    <property type="entry name" value="FaeA"/>
    <property type="match status" value="1"/>
</dbReference>
<dbReference type="KEGG" id="dor:Desor_1565"/>
<keyword evidence="2" id="KW-1003">Cell membrane</keyword>
<evidence type="ECO:0000313" key="11">
    <source>
        <dbReference type="EMBL" id="AET67214.1"/>
    </source>
</evidence>
<sequence>MRLFKHQILILLLCAFVILAGSSCVILGLNIEGRHVAAANTKIQTDLTTCGEIIDLKYPGPWSVRDGELYKGAVRISLNNEITDYLSRLTGDSVTIFLGESRAATTERGLDGVRLISTKVSAHVAQTVLQNGQTYLGEEDQGGQLNQAGYVPLRAESGEVIGMFNIGIAQGDGQIVWTGSWTTLIKVGLALIIAFAFFTWIYLQKLRRGLLDSILPGPQQSAAGSLSESSNDSSVEEIGELKKAFDSMAEQIQGLTEEINRANSSQREKDQADNKSLSILQLMKDSAAIDHTAAKGSEPEVSLDSPWYSEGEGLPKGLSKITLNHIVQFLEATRRPLSAEEVAEGVKLTRVTVRHYLEFLEQRGVLKSELKYGTGGRPVKLFILL</sequence>
<dbReference type="InterPro" id="IPR036390">
    <property type="entry name" value="WH_DNA-bd_sf"/>
</dbReference>
<reference evidence="11 12" key="2">
    <citation type="journal article" date="2012" name="J. Bacteriol.">
        <title>Complete genome sequences of Desulfosporosinus orientis DSM765T, Desulfosporosinus youngiae DSM17734T, Desulfosporosinus meridiei DSM13257T, and Desulfosporosinus acidiphilus DSM22704T.</title>
        <authorList>
            <person name="Pester M."/>
            <person name="Brambilla E."/>
            <person name="Alazard D."/>
            <person name="Rattei T."/>
            <person name="Weinmaier T."/>
            <person name="Han J."/>
            <person name="Lucas S."/>
            <person name="Lapidus A."/>
            <person name="Cheng J.F."/>
            <person name="Goodwin L."/>
            <person name="Pitluck S."/>
            <person name="Peters L."/>
            <person name="Ovchinnikova G."/>
            <person name="Teshima H."/>
            <person name="Detter J.C."/>
            <person name="Han C.S."/>
            <person name="Tapia R."/>
            <person name="Land M.L."/>
            <person name="Hauser L."/>
            <person name="Kyrpides N.C."/>
            <person name="Ivanova N.N."/>
            <person name="Pagani I."/>
            <person name="Huntmann M."/>
            <person name="Wei C.L."/>
            <person name="Davenport K.W."/>
            <person name="Daligault H."/>
            <person name="Chain P.S."/>
            <person name="Chen A."/>
            <person name="Mavromatis K."/>
            <person name="Markowitz V."/>
            <person name="Szeto E."/>
            <person name="Mikhailova N."/>
            <person name="Pati A."/>
            <person name="Wagner M."/>
            <person name="Woyke T."/>
            <person name="Ollivier B."/>
            <person name="Klenk H.P."/>
            <person name="Spring S."/>
            <person name="Loy A."/>
        </authorList>
    </citation>
    <scope>NUCLEOTIDE SEQUENCE [LARGE SCALE GENOMIC DNA]</scope>
    <source>
        <strain evidence="12">ATCC 19365 / DSM 765 / NCIMB 8382 / VKM B-1628</strain>
    </source>
</reference>
<dbReference type="EMBL" id="CP003108">
    <property type="protein sequence ID" value="AET67214.1"/>
    <property type="molecule type" value="Genomic_DNA"/>
</dbReference>
<dbReference type="PATRIC" id="fig|768706.3.peg.1550"/>
<dbReference type="InterPro" id="IPR029151">
    <property type="entry name" value="Sensor-like_sf"/>
</dbReference>
<keyword evidence="5" id="KW-0805">Transcription regulation</keyword>
<organism evidence="11 12">
    <name type="scientific">Desulfosporosinus orientis (strain ATCC 19365 / DSM 765 / NCIMB 8382 / VKM B-1628 / Singapore I)</name>
    <name type="common">Desulfotomaculum orientis</name>
    <dbReference type="NCBI Taxonomy" id="768706"/>
    <lineage>
        <taxon>Bacteria</taxon>
        <taxon>Bacillati</taxon>
        <taxon>Bacillota</taxon>
        <taxon>Clostridia</taxon>
        <taxon>Eubacteriales</taxon>
        <taxon>Desulfitobacteriaceae</taxon>
        <taxon>Desulfosporosinus</taxon>
    </lineage>
</organism>
<dbReference type="Proteomes" id="UP000006346">
    <property type="component" value="Chromosome"/>
</dbReference>
<evidence type="ECO:0000256" key="6">
    <source>
        <dbReference type="ARBA" id="ARBA00023136"/>
    </source>
</evidence>
<reference evidence="12" key="1">
    <citation type="submission" date="2011-11" db="EMBL/GenBank/DDBJ databases">
        <title>Complete sequence of Desulfosporosinus orientis DSM 765.</title>
        <authorList>
            <person name="Lucas S."/>
            <person name="Han J."/>
            <person name="Lapidus A."/>
            <person name="Cheng J.-F."/>
            <person name="Goodwin L."/>
            <person name="Pitluck S."/>
            <person name="Peters L."/>
            <person name="Ovchinnikova G."/>
            <person name="Teshima H."/>
            <person name="Detter J.C."/>
            <person name="Han C."/>
            <person name="Tapia R."/>
            <person name="Land M."/>
            <person name="Hauser L."/>
            <person name="Kyrpides N."/>
            <person name="Ivanova N."/>
            <person name="Pagani I."/>
            <person name="Pester M."/>
            <person name="Spring S."/>
            <person name="Ollivier B."/>
            <person name="Rattei T."/>
            <person name="Klenk H.-P."/>
            <person name="Wagner M."/>
            <person name="Loy A."/>
            <person name="Woyke T."/>
        </authorList>
    </citation>
    <scope>NUCLEOTIDE SEQUENCE [LARGE SCALE GENOMIC DNA]</scope>
    <source>
        <strain evidence="12">ATCC 19365 / DSM 765 / NCIMB 8382 / VKM B-1628</strain>
    </source>
</reference>
<feature type="domain" description="HAMP" evidence="10">
    <location>
        <begin position="222"/>
        <end position="257"/>
    </location>
</feature>
<keyword evidence="3 9" id="KW-0812">Transmembrane</keyword>
<dbReference type="PANTHER" id="PTHR45526">
    <property type="entry name" value="TRANSCRIPTIONAL REGULATORY PROTEIN DPIA"/>
    <property type="match status" value="1"/>
</dbReference>
<evidence type="ECO:0000256" key="1">
    <source>
        <dbReference type="ARBA" id="ARBA00004651"/>
    </source>
</evidence>
<dbReference type="Gene3D" id="6.10.340.10">
    <property type="match status" value="1"/>
</dbReference>
<comment type="subcellular location">
    <subcellularLocation>
        <location evidence="1">Cell membrane</location>
        <topology evidence="1">Multi-pass membrane protein</topology>
    </subcellularLocation>
</comment>